<keyword evidence="5 9" id="KW-0653">Protein transport</keyword>
<comment type="caution">
    <text evidence="10">The sequence shown here is derived from an EMBL/GenBank/DDBJ whole genome shotgun (WGS) entry which is preliminary data.</text>
</comment>
<evidence type="ECO:0000313" key="11">
    <source>
        <dbReference type="Proteomes" id="UP000178017"/>
    </source>
</evidence>
<dbReference type="AlphaFoldDB" id="A0A1F5MJY6"/>
<evidence type="ECO:0000256" key="4">
    <source>
        <dbReference type="ARBA" id="ARBA00022692"/>
    </source>
</evidence>
<dbReference type="Proteomes" id="UP000178017">
    <property type="component" value="Unassembled WGS sequence"/>
</dbReference>
<evidence type="ECO:0000256" key="2">
    <source>
        <dbReference type="ARBA" id="ARBA00008445"/>
    </source>
</evidence>
<keyword evidence="3 9" id="KW-0813">Transport</keyword>
<keyword evidence="8 9" id="KW-0472">Membrane</keyword>
<name>A0A1F5MJY6_9BACT</name>
<sequence length="71" mass="7938">MKEEYLYIVQIILSLMLIVLILIQVKGSGLGSAFGNIGAYSTRRGVEKIVFYLTIITASLFLLFSLLRLLV</sequence>
<accession>A0A1F5MJY6</accession>
<comment type="function">
    <text evidence="9">Involved in protein export. Participates in an early event of protein translocation.</text>
</comment>
<keyword evidence="6 9" id="KW-1133">Transmembrane helix</keyword>
<protein>
    <recommendedName>
        <fullName evidence="9">Protein-export membrane protein SecG</fullName>
    </recommendedName>
</protein>
<keyword evidence="9" id="KW-1003">Cell membrane</keyword>
<evidence type="ECO:0000256" key="6">
    <source>
        <dbReference type="ARBA" id="ARBA00022989"/>
    </source>
</evidence>
<gene>
    <name evidence="10" type="ORF">A3B49_03700</name>
</gene>
<comment type="similarity">
    <text evidence="2 9">Belongs to the SecG family.</text>
</comment>
<dbReference type="EMBL" id="MFDO01000012">
    <property type="protein sequence ID" value="OGE65672.1"/>
    <property type="molecule type" value="Genomic_DNA"/>
</dbReference>
<feature type="transmembrane region" description="Helical" evidence="9">
    <location>
        <begin position="5"/>
        <end position="25"/>
    </location>
</feature>
<evidence type="ECO:0000256" key="8">
    <source>
        <dbReference type="ARBA" id="ARBA00023136"/>
    </source>
</evidence>
<feature type="transmembrane region" description="Helical" evidence="9">
    <location>
        <begin position="49"/>
        <end position="70"/>
    </location>
</feature>
<keyword evidence="7 9" id="KW-0811">Translocation</keyword>
<proteinExistence type="inferred from homology"/>
<organism evidence="10 11">
    <name type="scientific">Candidatus Daviesbacteria bacterium RIFCSPLOWO2_01_FULL_40_24</name>
    <dbReference type="NCBI Taxonomy" id="1797787"/>
    <lineage>
        <taxon>Bacteria</taxon>
        <taxon>Candidatus Daviesiibacteriota</taxon>
    </lineage>
</organism>
<dbReference type="GO" id="GO:0009306">
    <property type="term" value="P:protein secretion"/>
    <property type="evidence" value="ECO:0007669"/>
    <property type="project" value="UniProtKB-UniRule"/>
</dbReference>
<dbReference type="InterPro" id="IPR004692">
    <property type="entry name" value="SecG"/>
</dbReference>
<comment type="subcellular location">
    <subcellularLocation>
        <location evidence="9">Cell membrane</location>
        <topology evidence="9">Multi-pass membrane protein</topology>
    </subcellularLocation>
    <subcellularLocation>
        <location evidence="1">Membrane</location>
        <topology evidence="1">Multi-pass membrane protein</topology>
    </subcellularLocation>
</comment>
<dbReference type="NCBIfam" id="TIGR00810">
    <property type="entry name" value="secG"/>
    <property type="match status" value="1"/>
</dbReference>
<dbReference type="GO" id="GO:0015450">
    <property type="term" value="F:protein-transporting ATPase activity"/>
    <property type="evidence" value="ECO:0007669"/>
    <property type="project" value="UniProtKB-UniRule"/>
</dbReference>
<keyword evidence="4 9" id="KW-0812">Transmembrane</keyword>
<evidence type="ECO:0000256" key="7">
    <source>
        <dbReference type="ARBA" id="ARBA00023010"/>
    </source>
</evidence>
<dbReference type="PRINTS" id="PR01651">
    <property type="entry name" value="SECGEXPORT"/>
</dbReference>
<evidence type="ECO:0000256" key="5">
    <source>
        <dbReference type="ARBA" id="ARBA00022927"/>
    </source>
</evidence>
<dbReference type="Pfam" id="PF03840">
    <property type="entry name" value="SecG"/>
    <property type="match status" value="1"/>
</dbReference>
<evidence type="ECO:0000256" key="1">
    <source>
        <dbReference type="ARBA" id="ARBA00004141"/>
    </source>
</evidence>
<evidence type="ECO:0000256" key="9">
    <source>
        <dbReference type="RuleBase" id="RU365087"/>
    </source>
</evidence>
<reference evidence="10 11" key="1">
    <citation type="journal article" date="2016" name="Nat. Commun.">
        <title>Thousands of microbial genomes shed light on interconnected biogeochemical processes in an aquifer system.</title>
        <authorList>
            <person name="Anantharaman K."/>
            <person name="Brown C.T."/>
            <person name="Hug L.A."/>
            <person name="Sharon I."/>
            <person name="Castelle C.J."/>
            <person name="Probst A.J."/>
            <person name="Thomas B.C."/>
            <person name="Singh A."/>
            <person name="Wilkins M.J."/>
            <person name="Karaoz U."/>
            <person name="Brodie E.L."/>
            <person name="Williams K.H."/>
            <person name="Hubbard S.S."/>
            <person name="Banfield J.F."/>
        </authorList>
    </citation>
    <scope>NUCLEOTIDE SEQUENCE [LARGE SCALE GENOMIC DNA]</scope>
</reference>
<evidence type="ECO:0000256" key="3">
    <source>
        <dbReference type="ARBA" id="ARBA00022448"/>
    </source>
</evidence>
<dbReference type="GO" id="GO:0005886">
    <property type="term" value="C:plasma membrane"/>
    <property type="evidence" value="ECO:0007669"/>
    <property type="project" value="UniProtKB-SubCell"/>
</dbReference>
<evidence type="ECO:0000313" key="10">
    <source>
        <dbReference type="EMBL" id="OGE65672.1"/>
    </source>
</evidence>